<dbReference type="PANTHER" id="PTHR42754">
    <property type="entry name" value="ENDOGLUCANASE"/>
    <property type="match status" value="1"/>
</dbReference>
<comment type="caution">
    <text evidence="1">The sequence shown here is derived from an EMBL/GenBank/DDBJ whole genome shotgun (WGS) entry which is preliminary data.</text>
</comment>
<evidence type="ECO:0000313" key="1">
    <source>
        <dbReference type="EMBL" id="RAJ93000.1"/>
    </source>
</evidence>
<dbReference type="EMBL" id="QLMC01000006">
    <property type="protein sequence ID" value="RAJ93000.1"/>
    <property type="molecule type" value="Genomic_DNA"/>
</dbReference>
<dbReference type="AlphaFoldDB" id="A0A327WV72"/>
<protein>
    <submittedName>
        <fullName evidence="1">Uncharacterized protein</fullName>
    </submittedName>
</protein>
<dbReference type="PANTHER" id="PTHR42754:SF1">
    <property type="entry name" value="LIPOPROTEIN"/>
    <property type="match status" value="1"/>
</dbReference>
<dbReference type="Proteomes" id="UP000248790">
    <property type="component" value="Unassembled WGS sequence"/>
</dbReference>
<evidence type="ECO:0000313" key="2">
    <source>
        <dbReference type="Proteomes" id="UP000248790"/>
    </source>
</evidence>
<organism evidence="1 2">
    <name type="scientific">Larkinella arboricola</name>
    <dbReference type="NCBI Taxonomy" id="643671"/>
    <lineage>
        <taxon>Bacteria</taxon>
        <taxon>Pseudomonadati</taxon>
        <taxon>Bacteroidota</taxon>
        <taxon>Cytophagia</taxon>
        <taxon>Cytophagales</taxon>
        <taxon>Spirosomataceae</taxon>
        <taxon>Larkinella</taxon>
    </lineage>
</organism>
<proteinExistence type="predicted"/>
<keyword evidence="2" id="KW-1185">Reference proteome</keyword>
<name>A0A327WV72_LARAB</name>
<dbReference type="PRINTS" id="PR00313">
    <property type="entry name" value="CABNDNGRPT"/>
</dbReference>
<reference evidence="1 2" key="1">
    <citation type="submission" date="2018-06" db="EMBL/GenBank/DDBJ databases">
        <title>Genomic Encyclopedia of Archaeal and Bacterial Type Strains, Phase II (KMG-II): from individual species to whole genera.</title>
        <authorList>
            <person name="Goeker M."/>
        </authorList>
    </citation>
    <scope>NUCLEOTIDE SEQUENCE [LARGE SCALE GENOMIC DNA]</scope>
    <source>
        <strain evidence="1 2">DSM 21851</strain>
    </source>
</reference>
<sequence length="388" mass="41445">MKKYTLLLALITSLFLSNCKQDKMDPLLPSSHRPSAARVGIEAAPAKQWDLTKGGTGQDMITSTTTWWNGNIILGGYSDSPATGDKQSNPAYGGLDYWIIQLEPNGTLLGRKTLGGSGDDYLTAVATGTDRGLLVGGYSNSSFSQYKSEPCRGSMDYYIVKLSAGGMVQWNRTLGGSKQDVLSSIVATSDGGFLLAGSSASPAGGDKTQNSQGGLDYWVVKIDAKGNKQWDKTIGGPNDDHLTSLVATNDGGFLLGGYSLSGLGGDKSRPGNGRQDVWFVKIDANGRKLWDKSFGGDGADMIAENSIVKTADGGFVLGGYTHIENDPYQGALNLCWVYRIDANGNEVWLQGLGQGTWFSLLRLLPHLTGVFWREVRCPSVATTWIIGS</sequence>
<accession>A0A327WV72</accession>
<gene>
    <name evidence="1" type="ORF">LX87_04512</name>
</gene>